<dbReference type="EMBL" id="JBEDNZ010000003">
    <property type="protein sequence ID" value="KAL0849817.1"/>
    <property type="molecule type" value="Genomic_DNA"/>
</dbReference>
<dbReference type="PANTHER" id="PTHR11008">
    <property type="entry name" value="PROTEIN TAKEOUT-LIKE PROTEIN"/>
    <property type="match status" value="1"/>
</dbReference>
<dbReference type="PANTHER" id="PTHR11008:SF9">
    <property type="entry name" value="PROTEIN TAKEOUT-LIKE PROTEIN"/>
    <property type="match status" value="1"/>
</dbReference>
<dbReference type="Pfam" id="PF06585">
    <property type="entry name" value="JHBP"/>
    <property type="match status" value="1"/>
</dbReference>
<proteinExistence type="predicted"/>
<protein>
    <submittedName>
        <fullName evidence="1">Uncharacterized protein</fullName>
    </submittedName>
</protein>
<name>A0ABD0TKP6_LOXSC</name>
<gene>
    <name evidence="1" type="ORF">ABMA28_011758</name>
</gene>
<dbReference type="InterPro" id="IPR038606">
    <property type="entry name" value="To_sf"/>
</dbReference>
<evidence type="ECO:0000313" key="2">
    <source>
        <dbReference type="Proteomes" id="UP001549921"/>
    </source>
</evidence>
<accession>A0ABD0TKP6</accession>
<dbReference type="Proteomes" id="UP001549921">
    <property type="component" value="Unassembled WGS sequence"/>
</dbReference>
<comment type="caution">
    <text evidence="1">The sequence shown here is derived from an EMBL/GenBank/DDBJ whole genome shotgun (WGS) entry which is preliminary data.</text>
</comment>
<organism evidence="1 2">
    <name type="scientific">Loxostege sticticalis</name>
    <name type="common">Beet webworm moth</name>
    <dbReference type="NCBI Taxonomy" id="481309"/>
    <lineage>
        <taxon>Eukaryota</taxon>
        <taxon>Metazoa</taxon>
        <taxon>Ecdysozoa</taxon>
        <taxon>Arthropoda</taxon>
        <taxon>Hexapoda</taxon>
        <taxon>Insecta</taxon>
        <taxon>Pterygota</taxon>
        <taxon>Neoptera</taxon>
        <taxon>Endopterygota</taxon>
        <taxon>Lepidoptera</taxon>
        <taxon>Glossata</taxon>
        <taxon>Ditrysia</taxon>
        <taxon>Pyraloidea</taxon>
        <taxon>Crambidae</taxon>
        <taxon>Pyraustinae</taxon>
        <taxon>Loxostege</taxon>
    </lineage>
</organism>
<dbReference type="AlphaFoldDB" id="A0ABD0TKP6"/>
<reference evidence="1 2" key="1">
    <citation type="submission" date="2024-06" db="EMBL/GenBank/DDBJ databases">
        <title>A chromosome-level genome assembly of beet webworm, Loxostege sticticalis.</title>
        <authorList>
            <person name="Zhang Y."/>
        </authorList>
    </citation>
    <scope>NUCLEOTIDE SEQUENCE [LARGE SCALE GENOMIC DNA]</scope>
    <source>
        <strain evidence="1">AQ028</strain>
        <tissue evidence="1">Male pupae</tissue>
    </source>
</reference>
<dbReference type="Gene3D" id="3.15.10.30">
    <property type="entry name" value="Haemolymph juvenile hormone binding protein"/>
    <property type="match status" value="1"/>
</dbReference>
<evidence type="ECO:0000313" key="1">
    <source>
        <dbReference type="EMBL" id="KAL0849817.1"/>
    </source>
</evidence>
<sequence length="200" mass="22497">MAFLVDTLVSKMLEGMVEMARQYLTEHGFDRWNLKKWNIQSNNENFPELLGLNALLENLLITGASDFVVHQLSFNSQDSKVHFDLSIPQLALSVGKGEVNLNIFGANSTGRAKGKVIICEPRIVGEATISLSEDMNFAIQSVDVQFKLKAIKPKVNVKINDIDYSQIINTFLRKTIPEFIKKNEAQFNEGLSKLILLARK</sequence>
<dbReference type="InterPro" id="IPR010562">
    <property type="entry name" value="Haemolymph_juvenile_hormone-bd"/>
</dbReference>